<evidence type="ECO:0000256" key="1">
    <source>
        <dbReference type="ARBA" id="ARBA00022737"/>
    </source>
</evidence>
<keyword evidence="5" id="KW-1185">Reference proteome</keyword>
<reference evidence="4" key="1">
    <citation type="submission" date="2017-07" db="EMBL/GenBank/DDBJ databases">
        <title>Taro Niue Genome Assembly and Annotation.</title>
        <authorList>
            <person name="Atibalentja N."/>
            <person name="Keating K."/>
            <person name="Fields C.J."/>
        </authorList>
    </citation>
    <scope>NUCLEOTIDE SEQUENCE</scope>
    <source>
        <strain evidence="4">Niue_2</strain>
        <tissue evidence="4">Leaf</tissue>
    </source>
</reference>
<proteinExistence type="predicted"/>
<dbReference type="EMBL" id="NMUH01009893">
    <property type="protein sequence ID" value="MQM20518.1"/>
    <property type="molecule type" value="Genomic_DNA"/>
</dbReference>
<dbReference type="InterPro" id="IPR011990">
    <property type="entry name" value="TPR-like_helical_dom_sf"/>
</dbReference>
<protein>
    <recommendedName>
        <fullName evidence="6">Pentatricopeptide repeat-containing protein</fullName>
    </recommendedName>
</protein>
<feature type="compositionally biased region" description="Pro residues" evidence="3">
    <location>
        <begin position="45"/>
        <end position="54"/>
    </location>
</feature>
<feature type="region of interest" description="Disordered" evidence="3">
    <location>
        <begin position="31"/>
        <end position="54"/>
    </location>
</feature>
<evidence type="ECO:0000256" key="2">
    <source>
        <dbReference type="PROSITE-ProRule" id="PRU00708"/>
    </source>
</evidence>
<accession>A0A843XL99</accession>
<dbReference type="InterPro" id="IPR002885">
    <property type="entry name" value="PPR_rpt"/>
</dbReference>
<sequence length="892" mass="101303">MRGGFFLHWNLTLSVYSIIHRSRSPGLGLGWAHSPLNRRQSQSPTPQPRGPPRAPNLYDFSNICSATNFLGEHLSSSTSNSWRCTLRGKDAVVFQRRFRGDRTALRRRLAAPSKIQHNSIVRLLGAALGGGDYIYLEYVPAASLADCLRNPMNAWGAGDVLADGKEPHVTLLIQFLASATGPGDLLCWCFCRTPEGGGEGANQNCLIYKGGLRDMHLQKQIVSMLRLGVKDKASQMLLNFQNYPSILRAEDFLHILDYCARAPDPLFVVETWRIMNEKAVRIDKRCWTFIIQALSDGGYLKEAFNQLAFLGENDSTRSCLPLYNIFLNGCVKSHNLTHANNCLNLMDEQLVGKSEITYWELLKLAVAQENISLAHEIWRDFRKYYNPSIISLRKFIWSFVRLGDLQSAYLILQHTVSMMVQGYDSLTISSKGRFFSSRLDIPIPLITDLPDGLPRNLTFCSAASSHGIGNEYAIDIGLAAFNTEMMEEKDMKIDVRTDTPSAIMKKILRWSFSDLIHAYAQCEKYEMAERLFVQDQPERAIRILAKMKQSSIRPNIRTFELLFTLFGNVNAPYEEGNILSHAEVRKRIQALESDMSRYGVQHSFVSLENLIRALGSEGMIKEVLQYLHLAESLFLHPQSYPRTSIYNSVLHSLVEARESHMAVEVFRNMIAGDFPPDSTTYNIMIDCCTILRCFNSACALVSMMLRSGYHPQRITYTALIKVLLANEDFDAALRLVEQSISERMQSDVLLYNTVLLEADKKGRIDVIEYVVEQMHQQKIQPDPATCNYVFSAYVNHDFYNTAIEALQVLSMRMISEDENILLEKRIVFEDLVHSEDPDVESWITDIFKEVDEHLAAALLNLRWCAIAGYSISWSPKQTLWSRRLSSCYGSIK</sequence>
<dbReference type="Pfam" id="PF13041">
    <property type="entry name" value="PPR_2"/>
    <property type="match status" value="1"/>
</dbReference>
<dbReference type="NCBIfam" id="TIGR00756">
    <property type="entry name" value="PPR"/>
    <property type="match status" value="2"/>
</dbReference>
<comment type="caution">
    <text evidence="4">The sequence shown here is derived from an EMBL/GenBank/DDBJ whole genome shotgun (WGS) entry which is preliminary data.</text>
</comment>
<name>A0A843XL99_COLES</name>
<gene>
    <name evidence="4" type="ORF">Taro_053540</name>
</gene>
<feature type="repeat" description="PPR" evidence="2">
    <location>
        <begin position="642"/>
        <end position="676"/>
    </location>
</feature>
<evidence type="ECO:0000313" key="5">
    <source>
        <dbReference type="Proteomes" id="UP000652761"/>
    </source>
</evidence>
<evidence type="ECO:0008006" key="6">
    <source>
        <dbReference type="Google" id="ProtNLM"/>
    </source>
</evidence>
<dbReference type="PANTHER" id="PTHR47859">
    <property type="entry name" value="PENTATRICOPEPTIDE REPEAT-CONTAINING PROTEIN"/>
    <property type="match status" value="1"/>
</dbReference>
<evidence type="ECO:0000256" key="3">
    <source>
        <dbReference type="SAM" id="MobiDB-lite"/>
    </source>
</evidence>
<dbReference type="PROSITE" id="PS51375">
    <property type="entry name" value="PPR"/>
    <property type="match status" value="2"/>
</dbReference>
<dbReference type="Proteomes" id="UP000652761">
    <property type="component" value="Unassembled WGS sequence"/>
</dbReference>
<organism evidence="4 5">
    <name type="scientific">Colocasia esculenta</name>
    <name type="common">Wild taro</name>
    <name type="synonym">Arum esculentum</name>
    <dbReference type="NCBI Taxonomy" id="4460"/>
    <lineage>
        <taxon>Eukaryota</taxon>
        <taxon>Viridiplantae</taxon>
        <taxon>Streptophyta</taxon>
        <taxon>Embryophyta</taxon>
        <taxon>Tracheophyta</taxon>
        <taxon>Spermatophyta</taxon>
        <taxon>Magnoliopsida</taxon>
        <taxon>Liliopsida</taxon>
        <taxon>Araceae</taxon>
        <taxon>Aroideae</taxon>
        <taxon>Colocasieae</taxon>
        <taxon>Colocasia</taxon>
    </lineage>
</organism>
<feature type="repeat" description="PPR" evidence="2">
    <location>
        <begin position="677"/>
        <end position="711"/>
    </location>
</feature>
<dbReference type="OrthoDB" id="119302at2759"/>
<dbReference type="Pfam" id="PF13812">
    <property type="entry name" value="PPR_3"/>
    <property type="match status" value="2"/>
</dbReference>
<keyword evidence="1" id="KW-0677">Repeat</keyword>
<evidence type="ECO:0000313" key="4">
    <source>
        <dbReference type="EMBL" id="MQM20518.1"/>
    </source>
</evidence>
<dbReference type="AlphaFoldDB" id="A0A843XL99"/>
<dbReference type="PANTHER" id="PTHR47859:SF1">
    <property type="entry name" value="PENTATRICOPEPTIDE REPEAT-CONTAINING PROTEIN"/>
    <property type="match status" value="1"/>
</dbReference>
<dbReference type="Gene3D" id="1.25.40.10">
    <property type="entry name" value="Tetratricopeptide repeat domain"/>
    <property type="match status" value="3"/>
</dbReference>
<dbReference type="Pfam" id="PF01535">
    <property type="entry name" value="PPR"/>
    <property type="match status" value="2"/>
</dbReference>